<dbReference type="RefSeq" id="WP_006036204.1">
    <property type="nucleotide sequence ID" value="NZ_AEDD01000001.1"/>
</dbReference>
<evidence type="ECO:0000313" key="3">
    <source>
        <dbReference type="Proteomes" id="UP000005387"/>
    </source>
</evidence>
<dbReference type="EMBL" id="AEDD01000001">
    <property type="protein sequence ID" value="EFM12675.1"/>
    <property type="molecule type" value="Genomic_DNA"/>
</dbReference>
<sequence length="45" mass="4861">MSAPKRKAPTMKAKQVETVNKRALVWIGSIVGIIIVGMALLLILT</sequence>
<keyword evidence="1" id="KW-0472">Membrane</keyword>
<protein>
    <submittedName>
        <fullName evidence="2">Uncharacterized protein</fullName>
    </submittedName>
</protein>
<evidence type="ECO:0000313" key="2">
    <source>
        <dbReference type="EMBL" id="EFM12675.1"/>
    </source>
</evidence>
<reference evidence="2 3" key="1">
    <citation type="submission" date="2010-07" db="EMBL/GenBank/DDBJ databases">
        <title>The draft genome of Paenibacillus curdlanolyticus YK9.</title>
        <authorList>
            <consortium name="US DOE Joint Genome Institute (JGI-PGF)"/>
            <person name="Lucas S."/>
            <person name="Copeland A."/>
            <person name="Lapidus A."/>
            <person name="Cheng J.-F."/>
            <person name="Bruce D."/>
            <person name="Goodwin L."/>
            <person name="Pitluck S."/>
            <person name="Land M.L."/>
            <person name="Hauser L."/>
            <person name="Chang Y.-J."/>
            <person name="Jeffries C."/>
            <person name="Anderson I.J."/>
            <person name="Johnson E."/>
            <person name="Loganathan U."/>
            <person name="Mulhopadhyay B."/>
            <person name="Kyrpides N."/>
            <person name="Woyke T.J."/>
        </authorList>
    </citation>
    <scope>NUCLEOTIDE SEQUENCE [LARGE SCALE GENOMIC DNA]</scope>
    <source>
        <strain evidence="2 3">YK9</strain>
    </source>
</reference>
<name>E0I311_9BACL</name>
<keyword evidence="3" id="KW-1185">Reference proteome</keyword>
<dbReference type="Proteomes" id="UP000005387">
    <property type="component" value="Unassembled WGS sequence"/>
</dbReference>
<organism evidence="2 3">
    <name type="scientific">Paenibacillus curdlanolyticus YK9</name>
    <dbReference type="NCBI Taxonomy" id="717606"/>
    <lineage>
        <taxon>Bacteria</taxon>
        <taxon>Bacillati</taxon>
        <taxon>Bacillota</taxon>
        <taxon>Bacilli</taxon>
        <taxon>Bacillales</taxon>
        <taxon>Paenibacillaceae</taxon>
        <taxon>Paenibacillus</taxon>
    </lineage>
</organism>
<gene>
    <name evidence="2" type="ORF">PaecuDRAFT_0186</name>
</gene>
<dbReference type="STRING" id="717606.PaecuDRAFT_0186"/>
<dbReference type="AlphaFoldDB" id="E0I311"/>
<keyword evidence="1" id="KW-1133">Transmembrane helix</keyword>
<accession>E0I311</accession>
<evidence type="ECO:0000256" key="1">
    <source>
        <dbReference type="SAM" id="Phobius"/>
    </source>
</evidence>
<keyword evidence="1" id="KW-0812">Transmembrane</keyword>
<feature type="transmembrane region" description="Helical" evidence="1">
    <location>
        <begin position="23"/>
        <end position="44"/>
    </location>
</feature>
<proteinExistence type="predicted"/>